<dbReference type="InterPro" id="IPR045340">
    <property type="entry name" value="DUF6533"/>
</dbReference>
<gene>
    <name evidence="3" type="ORF">EV702DRAFT_1047068</name>
</gene>
<feature type="transmembrane region" description="Helical" evidence="1">
    <location>
        <begin position="194"/>
        <end position="216"/>
    </location>
</feature>
<feature type="domain" description="DUF6533" evidence="2">
    <location>
        <begin position="113"/>
        <end position="150"/>
    </location>
</feature>
<keyword evidence="1" id="KW-0812">Transmembrane</keyword>
<keyword evidence="1" id="KW-0472">Membrane</keyword>
<dbReference type="OrthoDB" id="3349377at2759"/>
<accession>A0A9P7D113</accession>
<dbReference type="Proteomes" id="UP000714275">
    <property type="component" value="Unassembled WGS sequence"/>
</dbReference>
<proteinExistence type="predicted"/>
<keyword evidence="4" id="KW-1185">Reference proteome</keyword>
<feature type="transmembrane region" description="Helical" evidence="1">
    <location>
        <begin position="247"/>
        <end position="268"/>
    </location>
</feature>
<evidence type="ECO:0000259" key="2">
    <source>
        <dbReference type="Pfam" id="PF20151"/>
    </source>
</evidence>
<dbReference type="AlphaFoldDB" id="A0A9P7D113"/>
<reference evidence="3" key="1">
    <citation type="journal article" date="2020" name="New Phytol.">
        <title>Comparative genomics reveals dynamic genome evolution in host specialist ectomycorrhizal fungi.</title>
        <authorList>
            <person name="Lofgren L.A."/>
            <person name="Nguyen N.H."/>
            <person name="Vilgalys R."/>
            <person name="Ruytinx J."/>
            <person name="Liao H.L."/>
            <person name="Branco S."/>
            <person name="Kuo A."/>
            <person name="LaButti K."/>
            <person name="Lipzen A."/>
            <person name="Andreopoulos W."/>
            <person name="Pangilinan J."/>
            <person name="Riley R."/>
            <person name="Hundley H."/>
            <person name="Na H."/>
            <person name="Barry K."/>
            <person name="Grigoriev I.V."/>
            <person name="Stajich J.E."/>
            <person name="Kennedy P.G."/>
        </authorList>
    </citation>
    <scope>NUCLEOTIDE SEQUENCE</scope>
    <source>
        <strain evidence="3">DOB743</strain>
    </source>
</reference>
<protein>
    <recommendedName>
        <fullName evidence="2">DUF6533 domain-containing protein</fullName>
    </recommendedName>
</protein>
<feature type="transmembrane region" description="Helical" evidence="1">
    <location>
        <begin position="111"/>
        <end position="130"/>
    </location>
</feature>
<comment type="caution">
    <text evidence="3">The sequence shown here is derived from an EMBL/GenBank/DDBJ whole genome shotgun (WGS) entry which is preliminary data.</text>
</comment>
<feature type="transmembrane region" description="Helical" evidence="1">
    <location>
        <begin position="165"/>
        <end position="182"/>
    </location>
</feature>
<dbReference type="EMBL" id="JABBWD010000035">
    <property type="protein sequence ID" value="KAG1775203.1"/>
    <property type="molecule type" value="Genomic_DNA"/>
</dbReference>
<dbReference type="Pfam" id="PF20151">
    <property type="entry name" value="DUF6533"/>
    <property type="match status" value="1"/>
</dbReference>
<sequence>MRPIEGSAIVHSAHPHVTFERCENRCRIELHEDGDRALSDVLARGWQARWDIAPQLGGVFTLSGVEKVSETHEYHQVSPKLAFHSEPLSNSMTVVSNDPSWWPVINGARTFSYFIVAACIGMIYDWALTFGQEIELVWRQRWSLVTILYLGHTVAVPTVPLTDLSYWVGFIVNAILGIIMLTRLYAMYEQSRKLLAVLVVILLTVTVGNGVLNVIATRNTSAEEFMLSSTYQCGVTFDGESKLTNSMTWIVGMVWEVLALCLAVWIAVKHFRELRRQSAGGIIGDCFTVLMNTHLVYFVSFVALSCFQIAGFLSPTLTMFVLGPRLILGVREYHAKLTANSDAATGMTSFAFQEHVHVTTSSNPDIYRIVTVDNIELPIVHFYTSQPQIPVRAKSSLFPFTLSEGVTDEHDDILYIGQWQYILEIPTVLAKVPNEKVEVREMLIGEDARYDNCGRVVHEYNQC</sequence>
<keyword evidence="1" id="KW-1133">Transmembrane helix</keyword>
<evidence type="ECO:0000313" key="3">
    <source>
        <dbReference type="EMBL" id="KAG1775203.1"/>
    </source>
</evidence>
<evidence type="ECO:0000313" key="4">
    <source>
        <dbReference type="Proteomes" id="UP000714275"/>
    </source>
</evidence>
<evidence type="ECO:0000256" key="1">
    <source>
        <dbReference type="SAM" id="Phobius"/>
    </source>
</evidence>
<feature type="transmembrane region" description="Helical" evidence="1">
    <location>
        <begin position="142"/>
        <end position="159"/>
    </location>
</feature>
<organism evidence="3 4">
    <name type="scientific">Suillus placidus</name>
    <dbReference type="NCBI Taxonomy" id="48579"/>
    <lineage>
        <taxon>Eukaryota</taxon>
        <taxon>Fungi</taxon>
        <taxon>Dikarya</taxon>
        <taxon>Basidiomycota</taxon>
        <taxon>Agaricomycotina</taxon>
        <taxon>Agaricomycetes</taxon>
        <taxon>Agaricomycetidae</taxon>
        <taxon>Boletales</taxon>
        <taxon>Suillineae</taxon>
        <taxon>Suillaceae</taxon>
        <taxon>Suillus</taxon>
    </lineage>
</organism>
<name>A0A9P7D113_9AGAM</name>